<dbReference type="InParanoid" id="A3GIA9"/>
<protein>
    <recommendedName>
        <fullName evidence="4 7">DNA replication complex GINS protein SLD5</fullName>
    </recommendedName>
</protein>
<dbReference type="HOGENOM" id="CLU_071893_2_0_1"/>
<reference evidence="10 11" key="1">
    <citation type="journal article" date="2007" name="Nat. Biotechnol.">
        <title>Genome sequence of the lignocellulose-bioconverting and xylose-fermenting yeast Pichia stipitis.</title>
        <authorList>
            <person name="Jeffries T.W."/>
            <person name="Grigoriev I.V."/>
            <person name="Grimwood J."/>
            <person name="Laplaza J.M."/>
            <person name="Aerts A."/>
            <person name="Salamov A."/>
            <person name="Schmutz J."/>
            <person name="Lindquist E."/>
            <person name="Dehal P."/>
            <person name="Shapiro H."/>
            <person name="Jin Y.S."/>
            <person name="Passoth V."/>
            <person name="Richardson P.M."/>
        </authorList>
    </citation>
    <scope>NUCLEOTIDE SEQUENCE [LARGE SCALE GENOMIC DNA]</scope>
    <source>
        <strain evidence="11">ATCC 58785 / CBS 6054 / NBRC 10063 / NRRL Y-11545</strain>
    </source>
</reference>
<dbReference type="OrthoDB" id="338231at2759"/>
<dbReference type="InterPro" id="IPR036224">
    <property type="entry name" value="GINS_bundle-like_dom_sf"/>
</dbReference>
<dbReference type="PIRSF" id="PIRSF007764">
    <property type="entry name" value="Sld5"/>
    <property type="match status" value="1"/>
</dbReference>
<sequence length="252" mass="29075">MSNEFDIDDILQEFDQRSKFAPKKSQKSARSTSSSQTIYNELTTAMLNERMAPELLPYKHELLRNVLDQISNQQQYLLDSHEYGDMNAQTGIVSGDFKLQLMIIETDIERINYLVRLYLRARLSKISKFTIHYIKTTVDESTESLSESKSLLSPEETEYMTKHFKILTDLYNNSFLKKMPDHLRLLDNESSGENMVVAPDVNEPVFIKCITKDLITVPLGDGDELELEENGIYVVKYRLIQKYVSIGDVVLI</sequence>
<dbReference type="SUPFAM" id="SSF158573">
    <property type="entry name" value="GINS helical bundle-like"/>
    <property type="match status" value="1"/>
</dbReference>
<dbReference type="GO" id="GO:0006261">
    <property type="term" value="P:DNA-templated DNA replication"/>
    <property type="evidence" value="ECO:0007669"/>
    <property type="project" value="EnsemblFungi"/>
</dbReference>
<evidence type="ECO:0000259" key="9">
    <source>
        <dbReference type="Pfam" id="PF16922"/>
    </source>
</evidence>
<proteinExistence type="inferred from homology"/>
<dbReference type="CDD" id="cd11711">
    <property type="entry name" value="GINS_A_Sld5"/>
    <property type="match status" value="1"/>
</dbReference>
<dbReference type="InterPro" id="IPR021151">
    <property type="entry name" value="GINS_A"/>
</dbReference>
<dbReference type="PANTHER" id="PTHR21206">
    <property type="entry name" value="SLD5 PROTEIN"/>
    <property type="match status" value="1"/>
</dbReference>
<dbReference type="GO" id="GO:0000811">
    <property type="term" value="C:GINS complex"/>
    <property type="evidence" value="ECO:0007669"/>
    <property type="project" value="UniProtKB-UniRule"/>
</dbReference>
<dbReference type="Pfam" id="PF16922">
    <property type="entry name" value="SLD5_C"/>
    <property type="match status" value="1"/>
</dbReference>
<evidence type="ECO:0000313" key="10">
    <source>
        <dbReference type="EMBL" id="EAZ63202.2"/>
    </source>
</evidence>
<evidence type="ECO:0000256" key="2">
    <source>
        <dbReference type="ARBA" id="ARBA00008187"/>
    </source>
</evidence>
<keyword evidence="5 7" id="KW-0235">DNA replication</keyword>
<feature type="domain" description="DNA replication complex GINS protein SLD5 C-terminal" evidence="9">
    <location>
        <begin position="199"/>
        <end position="252"/>
    </location>
</feature>
<dbReference type="GeneID" id="4852008"/>
<evidence type="ECO:0000256" key="1">
    <source>
        <dbReference type="ARBA" id="ARBA00004123"/>
    </source>
</evidence>
<comment type="similarity">
    <text evidence="2 7">Belongs to the GINS4/SLD5 family.</text>
</comment>
<dbReference type="InterPro" id="IPR008591">
    <property type="entry name" value="GINS_Sld5"/>
</dbReference>
<evidence type="ECO:0000256" key="5">
    <source>
        <dbReference type="ARBA" id="ARBA00022705"/>
    </source>
</evidence>
<dbReference type="AlphaFoldDB" id="A3GIA9"/>
<dbReference type="SUPFAM" id="SSF160059">
    <property type="entry name" value="PriA/YqbF domain"/>
    <property type="match status" value="1"/>
</dbReference>
<dbReference type="CDD" id="cd21692">
    <property type="entry name" value="GINS_B_Sld5"/>
    <property type="match status" value="1"/>
</dbReference>
<dbReference type="GO" id="GO:0043596">
    <property type="term" value="C:nuclear replication fork"/>
    <property type="evidence" value="ECO:0007669"/>
    <property type="project" value="EnsemblFungi"/>
</dbReference>
<dbReference type="KEGG" id="pic:PICST_34728"/>
<name>A3GIA9_PICST</name>
<comment type="subunit">
    <text evidence="3">Component of the GINS complex which is a heterotetramer of SLD5, PSF1, PSF2 and PSF3.</text>
</comment>
<accession>A3GIA9</accession>
<dbReference type="InterPro" id="IPR038749">
    <property type="entry name" value="Sld5_GINS_A"/>
</dbReference>
<dbReference type="PANTHER" id="PTHR21206:SF0">
    <property type="entry name" value="DNA REPLICATION COMPLEX GINS PROTEIN SLD5"/>
    <property type="match status" value="1"/>
</dbReference>
<feature type="domain" description="GINS subunit" evidence="8">
    <location>
        <begin position="93"/>
        <end position="174"/>
    </location>
</feature>
<evidence type="ECO:0000259" key="8">
    <source>
        <dbReference type="Pfam" id="PF05916"/>
    </source>
</evidence>
<dbReference type="OMA" id="ILETAWI"/>
<keyword evidence="6 7" id="KW-0539">Nucleus</keyword>
<organism evidence="10 11">
    <name type="scientific">Scheffersomyces stipitis (strain ATCC 58785 / CBS 6054 / NBRC 10063 / NRRL Y-11545)</name>
    <name type="common">Yeast</name>
    <name type="synonym">Pichia stipitis</name>
    <dbReference type="NCBI Taxonomy" id="322104"/>
    <lineage>
        <taxon>Eukaryota</taxon>
        <taxon>Fungi</taxon>
        <taxon>Dikarya</taxon>
        <taxon>Ascomycota</taxon>
        <taxon>Saccharomycotina</taxon>
        <taxon>Pichiomycetes</taxon>
        <taxon>Debaryomycetaceae</taxon>
        <taxon>Scheffersomyces</taxon>
    </lineage>
</organism>
<evidence type="ECO:0000256" key="6">
    <source>
        <dbReference type="ARBA" id="ARBA00023242"/>
    </source>
</evidence>
<evidence type="ECO:0000256" key="4">
    <source>
        <dbReference type="ARBA" id="ARBA00014804"/>
    </source>
</evidence>
<dbReference type="RefSeq" id="XP_001387225.2">
    <property type="nucleotide sequence ID" value="XM_001387188.1"/>
</dbReference>
<dbReference type="EMBL" id="AAVQ01000002">
    <property type="protein sequence ID" value="EAZ63202.2"/>
    <property type="molecule type" value="Genomic_DNA"/>
</dbReference>
<comment type="subcellular location">
    <subcellularLocation>
        <location evidence="1 7">Nucleus</location>
    </subcellularLocation>
</comment>
<dbReference type="Gene3D" id="1.20.58.1030">
    <property type="match status" value="1"/>
</dbReference>
<gene>
    <name evidence="10" type="ORF">PICST_34728</name>
</gene>
<dbReference type="InterPro" id="IPR031633">
    <property type="entry name" value="SLD5_C"/>
</dbReference>
<dbReference type="Pfam" id="PF05916">
    <property type="entry name" value="Sld5"/>
    <property type="match status" value="1"/>
</dbReference>
<dbReference type="STRING" id="322104.A3GIA9"/>
<dbReference type="eggNOG" id="KOG3176">
    <property type="taxonomic scope" value="Eukaryota"/>
</dbReference>
<dbReference type="FunCoup" id="A3GIA9">
    <property type="interactions" value="662"/>
</dbReference>
<comment type="caution">
    <text evidence="10">The sequence shown here is derived from an EMBL/GenBank/DDBJ whole genome shotgun (WGS) entry which is preliminary data.</text>
</comment>
<comment type="function">
    <text evidence="7">The GINS complex plays an essential role in the initiation of DNA replication.</text>
</comment>
<evidence type="ECO:0000256" key="7">
    <source>
        <dbReference type="PIRNR" id="PIRNR007764"/>
    </source>
</evidence>
<keyword evidence="11" id="KW-1185">Reference proteome</keyword>
<evidence type="ECO:0000256" key="3">
    <source>
        <dbReference type="ARBA" id="ARBA00011352"/>
    </source>
</evidence>
<dbReference type="Proteomes" id="UP000002258">
    <property type="component" value="Chromosome 1"/>
</dbReference>
<evidence type="ECO:0000313" key="11">
    <source>
        <dbReference type="Proteomes" id="UP000002258"/>
    </source>
</evidence>
<dbReference type="GO" id="GO:0000727">
    <property type="term" value="P:double-strand break repair via break-induced replication"/>
    <property type="evidence" value="ECO:0007669"/>
    <property type="project" value="EnsemblFungi"/>
</dbReference>
<dbReference type="GO" id="GO:0071162">
    <property type="term" value="C:CMG complex"/>
    <property type="evidence" value="ECO:0007669"/>
    <property type="project" value="EnsemblFungi"/>
</dbReference>